<comment type="caution">
    <text evidence="3">The sequence shown here is derived from an EMBL/GenBank/DDBJ whole genome shotgun (WGS) entry which is preliminary data.</text>
</comment>
<gene>
    <name evidence="3" type="ORF">HII31_13208</name>
    <name evidence="2" type="ORF">HII31_13211</name>
</gene>
<protein>
    <submittedName>
        <fullName evidence="3">Uncharacterized protein</fullName>
    </submittedName>
</protein>
<evidence type="ECO:0000313" key="4">
    <source>
        <dbReference type="Proteomes" id="UP000660729"/>
    </source>
</evidence>
<organism evidence="3 4">
    <name type="scientific">Pseudocercospora fuligena</name>
    <dbReference type="NCBI Taxonomy" id="685502"/>
    <lineage>
        <taxon>Eukaryota</taxon>
        <taxon>Fungi</taxon>
        <taxon>Dikarya</taxon>
        <taxon>Ascomycota</taxon>
        <taxon>Pezizomycotina</taxon>
        <taxon>Dothideomycetes</taxon>
        <taxon>Dothideomycetidae</taxon>
        <taxon>Mycosphaerellales</taxon>
        <taxon>Mycosphaerellaceae</taxon>
        <taxon>Pseudocercospora</taxon>
    </lineage>
</organism>
<evidence type="ECO:0000256" key="1">
    <source>
        <dbReference type="SAM" id="MobiDB-lite"/>
    </source>
</evidence>
<proteinExistence type="predicted"/>
<keyword evidence="4" id="KW-1185">Reference proteome</keyword>
<dbReference type="OrthoDB" id="2195113at2759"/>
<evidence type="ECO:0000313" key="2">
    <source>
        <dbReference type="EMBL" id="KAF7185455.1"/>
    </source>
</evidence>
<evidence type="ECO:0000313" key="3">
    <source>
        <dbReference type="EMBL" id="KAF7185459.1"/>
    </source>
</evidence>
<dbReference type="AlphaFoldDB" id="A0A8H6VEQ8"/>
<dbReference type="EMBL" id="JABCIY010000328">
    <property type="protein sequence ID" value="KAF7185455.1"/>
    <property type="molecule type" value="Genomic_DNA"/>
</dbReference>
<reference evidence="3" key="1">
    <citation type="submission" date="2020-04" db="EMBL/GenBank/DDBJ databases">
        <title>Draft genome resource of the tomato pathogen Pseudocercospora fuligena.</title>
        <authorList>
            <person name="Zaccaron A."/>
        </authorList>
    </citation>
    <scope>NUCLEOTIDE SEQUENCE</scope>
    <source>
        <strain evidence="3">PF001</strain>
    </source>
</reference>
<name>A0A8H6VEQ8_9PEZI</name>
<sequence length="61" mass="6662">MAETAAKPADKPTVVKPERPDEEAYKTNLAKAEKELQAADAKQVRILPSFMTLTASCISRT</sequence>
<accession>A0A8H6VEQ8</accession>
<feature type="region of interest" description="Disordered" evidence="1">
    <location>
        <begin position="1"/>
        <end position="22"/>
    </location>
</feature>
<dbReference type="Proteomes" id="UP000660729">
    <property type="component" value="Unassembled WGS sequence"/>
</dbReference>
<dbReference type="EMBL" id="JABCIY010000327">
    <property type="protein sequence ID" value="KAF7185459.1"/>
    <property type="molecule type" value="Genomic_DNA"/>
</dbReference>